<dbReference type="AlphaFoldDB" id="A0A3P6I3H6"/>
<dbReference type="PANTHER" id="PTHR45689:SF5">
    <property type="entry name" value="I[[H]] CHANNEL, ISOFORM E"/>
    <property type="match status" value="1"/>
</dbReference>
<gene>
    <name evidence="3" type="ORF">MCOS_LOCUS6616</name>
</gene>
<dbReference type="InterPro" id="IPR014710">
    <property type="entry name" value="RmlC-like_jellyroll"/>
</dbReference>
<dbReference type="InterPro" id="IPR000595">
    <property type="entry name" value="cNMP-bd_dom"/>
</dbReference>
<feature type="region of interest" description="Disordered" evidence="1">
    <location>
        <begin position="231"/>
        <end position="261"/>
    </location>
</feature>
<evidence type="ECO:0000313" key="4">
    <source>
        <dbReference type="Proteomes" id="UP000267029"/>
    </source>
</evidence>
<dbReference type="Gene3D" id="2.60.120.10">
    <property type="entry name" value="Jelly Rolls"/>
    <property type="match status" value="1"/>
</dbReference>
<dbReference type="Proteomes" id="UP000267029">
    <property type="component" value="Unassembled WGS sequence"/>
</dbReference>
<feature type="compositionally biased region" description="Polar residues" evidence="1">
    <location>
        <begin position="114"/>
        <end position="128"/>
    </location>
</feature>
<keyword evidence="4" id="KW-1185">Reference proteome</keyword>
<evidence type="ECO:0000259" key="2">
    <source>
        <dbReference type="PROSITE" id="PS50042"/>
    </source>
</evidence>
<accession>A0A3P6I3H6</accession>
<dbReference type="PANTHER" id="PTHR45689">
    <property type="entry name" value="I[[H]] CHANNEL, ISOFORM E"/>
    <property type="match status" value="1"/>
</dbReference>
<feature type="domain" description="Cyclic nucleotide-binding" evidence="2">
    <location>
        <begin position="1"/>
        <end position="47"/>
    </location>
</feature>
<dbReference type="InterPro" id="IPR018490">
    <property type="entry name" value="cNMP-bd_dom_sf"/>
</dbReference>
<dbReference type="GO" id="GO:0003254">
    <property type="term" value="P:regulation of membrane depolarization"/>
    <property type="evidence" value="ECO:0007669"/>
    <property type="project" value="TreeGrafter"/>
</dbReference>
<dbReference type="SUPFAM" id="SSF51206">
    <property type="entry name" value="cAMP-binding domain-like"/>
    <property type="match status" value="1"/>
</dbReference>
<sequence>MTNARRVASVRAETYCNLYALDRNSFLEVLQNYPFMRRTLESVAAERLHQLGRDPLQVIHRKNLQEDLEIVKEIVTLAEKSINGNGSTSLRLSHSTDENSDFDDGSPCSEKSRNQNQRNNPSPWSRTFKSNVYQHKLRNRTSHPTNATSHSDTRFNFICSPKYRYATKHIVHQRPSAQELEDYSSGHWGVLALSLITLGSPIRQGTVNRNRQIDQTLRLNYQPKSEWKIAAGSFRQPDTNEPPGPKLGYSSGRRVKLGPHR</sequence>
<dbReference type="InterPro" id="IPR051413">
    <property type="entry name" value="K/Na_HCN_channel"/>
</dbReference>
<protein>
    <recommendedName>
        <fullName evidence="2">Cyclic nucleotide-binding domain-containing protein</fullName>
    </recommendedName>
</protein>
<reference evidence="3 4" key="1">
    <citation type="submission" date="2018-10" db="EMBL/GenBank/DDBJ databases">
        <authorList>
            <consortium name="Pathogen Informatics"/>
        </authorList>
    </citation>
    <scope>NUCLEOTIDE SEQUENCE [LARGE SCALE GENOMIC DNA]</scope>
</reference>
<name>A0A3P6I3H6_MESCO</name>
<dbReference type="GO" id="GO:0035725">
    <property type="term" value="P:sodium ion transmembrane transport"/>
    <property type="evidence" value="ECO:0007669"/>
    <property type="project" value="TreeGrafter"/>
</dbReference>
<evidence type="ECO:0000313" key="3">
    <source>
        <dbReference type="EMBL" id="VDD80613.1"/>
    </source>
</evidence>
<feature type="region of interest" description="Disordered" evidence="1">
    <location>
        <begin position="85"/>
        <end position="128"/>
    </location>
</feature>
<dbReference type="GO" id="GO:0005249">
    <property type="term" value="F:voltage-gated potassium channel activity"/>
    <property type="evidence" value="ECO:0007669"/>
    <property type="project" value="TreeGrafter"/>
</dbReference>
<dbReference type="CDD" id="cd00038">
    <property type="entry name" value="CAP_ED"/>
    <property type="match status" value="1"/>
</dbReference>
<dbReference type="PROSITE" id="PS50042">
    <property type="entry name" value="CNMP_BINDING_3"/>
    <property type="match status" value="1"/>
</dbReference>
<evidence type="ECO:0000256" key="1">
    <source>
        <dbReference type="SAM" id="MobiDB-lite"/>
    </source>
</evidence>
<dbReference type="OrthoDB" id="421226at2759"/>
<dbReference type="EMBL" id="UXSR01005278">
    <property type="protein sequence ID" value="VDD80613.1"/>
    <property type="molecule type" value="Genomic_DNA"/>
</dbReference>
<proteinExistence type="predicted"/>
<dbReference type="GO" id="GO:0098855">
    <property type="term" value="C:HCN channel complex"/>
    <property type="evidence" value="ECO:0007669"/>
    <property type="project" value="TreeGrafter"/>
</dbReference>
<organism evidence="3 4">
    <name type="scientific">Mesocestoides corti</name>
    <name type="common">Flatworm</name>
    <dbReference type="NCBI Taxonomy" id="53468"/>
    <lineage>
        <taxon>Eukaryota</taxon>
        <taxon>Metazoa</taxon>
        <taxon>Spiralia</taxon>
        <taxon>Lophotrochozoa</taxon>
        <taxon>Platyhelminthes</taxon>
        <taxon>Cestoda</taxon>
        <taxon>Eucestoda</taxon>
        <taxon>Cyclophyllidea</taxon>
        <taxon>Mesocestoididae</taxon>
        <taxon>Mesocestoides</taxon>
    </lineage>
</organism>